<evidence type="ECO:0000256" key="2">
    <source>
        <dbReference type="SAM" id="SignalP"/>
    </source>
</evidence>
<feature type="chain" id="PRO_5042598669" evidence="2">
    <location>
        <begin position="20"/>
        <end position="143"/>
    </location>
</feature>
<feature type="compositionally biased region" description="Low complexity" evidence="1">
    <location>
        <begin position="104"/>
        <end position="133"/>
    </location>
</feature>
<feature type="signal peptide" evidence="2">
    <location>
        <begin position="1"/>
        <end position="19"/>
    </location>
</feature>
<protein>
    <submittedName>
        <fullName evidence="3">Uu.00g112010.m01.CDS01</fullName>
    </submittedName>
</protein>
<dbReference type="EMBL" id="CAUWAG010000006">
    <property type="protein sequence ID" value="CAJ2503807.1"/>
    <property type="molecule type" value="Genomic_DNA"/>
</dbReference>
<dbReference type="AlphaFoldDB" id="A0AAI8YE02"/>
<reference evidence="3" key="1">
    <citation type="submission" date="2023-10" db="EMBL/GenBank/DDBJ databases">
        <authorList>
            <person name="Hackl T."/>
        </authorList>
    </citation>
    <scope>NUCLEOTIDE SEQUENCE</scope>
</reference>
<feature type="compositionally biased region" description="Basic and acidic residues" evidence="1">
    <location>
        <begin position="84"/>
        <end position="97"/>
    </location>
</feature>
<sequence>MKITSTLLTLLTAATAVSAISSEMNRKLAARNDIAGGAADQAIKARAIEDMRASGAATEKQRRQIIEQGLKILNDSRTVVDDMKQLDETVTNDKNEYDGGAGSTGSDLSGTGSTGSDLSGTGSTGSDLSGTGSNLDNNYADYK</sequence>
<feature type="region of interest" description="Disordered" evidence="1">
    <location>
        <begin position="84"/>
        <end position="143"/>
    </location>
</feature>
<keyword evidence="2" id="KW-0732">Signal</keyword>
<evidence type="ECO:0000256" key="1">
    <source>
        <dbReference type="SAM" id="MobiDB-lite"/>
    </source>
</evidence>
<keyword evidence="4" id="KW-1185">Reference proteome</keyword>
<gene>
    <name evidence="3" type="ORF">KHLLAP_LOCUS4275</name>
</gene>
<accession>A0AAI8YE02</accession>
<name>A0AAI8YE02_9PEZI</name>
<evidence type="ECO:0000313" key="3">
    <source>
        <dbReference type="EMBL" id="CAJ2503807.1"/>
    </source>
</evidence>
<organism evidence="3 4">
    <name type="scientific">Anthostomella pinea</name>
    <dbReference type="NCBI Taxonomy" id="933095"/>
    <lineage>
        <taxon>Eukaryota</taxon>
        <taxon>Fungi</taxon>
        <taxon>Dikarya</taxon>
        <taxon>Ascomycota</taxon>
        <taxon>Pezizomycotina</taxon>
        <taxon>Sordariomycetes</taxon>
        <taxon>Xylariomycetidae</taxon>
        <taxon>Xylariales</taxon>
        <taxon>Xylariaceae</taxon>
        <taxon>Anthostomella</taxon>
    </lineage>
</organism>
<proteinExistence type="predicted"/>
<comment type="caution">
    <text evidence="3">The sequence shown here is derived from an EMBL/GenBank/DDBJ whole genome shotgun (WGS) entry which is preliminary data.</text>
</comment>
<evidence type="ECO:0000313" key="4">
    <source>
        <dbReference type="Proteomes" id="UP001295740"/>
    </source>
</evidence>
<dbReference type="Proteomes" id="UP001295740">
    <property type="component" value="Unassembled WGS sequence"/>
</dbReference>